<name>A0ABR6YS20_9BURK</name>
<evidence type="ECO:0000313" key="2">
    <source>
        <dbReference type="Proteomes" id="UP000613113"/>
    </source>
</evidence>
<dbReference type="Proteomes" id="UP000613113">
    <property type="component" value="Unassembled WGS sequence"/>
</dbReference>
<dbReference type="EMBL" id="JACOGC010000011">
    <property type="protein sequence ID" value="MBC3886686.1"/>
    <property type="molecule type" value="Genomic_DNA"/>
</dbReference>
<reference evidence="1 2" key="1">
    <citation type="submission" date="2020-08" db="EMBL/GenBank/DDBJ databases">
        <title>Novel species isolated from subtropical streams in China.</title>
        <authorList>
            <person name="Lu H."/>
        </authorList>
    </citation>
    <scope>NUCLEOTIDE SEQUENCE [LARGE SCALE GENOMIC DNA]</scope>
    <source>
        <strain evidence="1 2">FT31W</strain>
    </source>
</reference>
<sequence length="88" mass="9561">MHSIKVPTTKEQPVPVFFVSGNGGNKIYAIPSLHAVVVVTSSAYGKGYGQRRSENILKAILAEKNEPMMRIVVSMTVTITSPIRFTIG</sequence>
<dbReference type="RefSeq" id="WP_186864237.1">
    <property type="nucleotide sequence ID" value="NZ_JACOGC010000011.1"/>
</dbReference>
<proteinExistence type="predicted"/>
<organism evidence="1 2">
    <name type="scientific">Undibacterium griseum</name>
    <dbReference type="NCBI Taxonomy" id="2762295"/>
    <lineage>
        <taxon>Bacteria</taxon>
        <taxon>Pseudomonadati</taxon>
        <taxon>Pseudomonadota</taxon>
        <taxon>Betaproteobacteria</taxon>
        <taxon>Burkholderiales</taxon>
        <taxon>Oxalobacteraceae</taxon>
        <taxon>Undibacterium</taxon>
    </lineage>
</organism>
<gene>
    <name evidence="1" type="ORF">H8K27_16280</name>
</gene>
<comment type="caution">
    <text evidence="1">The sequence shown here is derived from an EMBL/GenBank/DDBJ whole genome shotgun (WGS) entry which is preliminary data.</text>
</comment>
<accession>A0ABR6YS20</accession>
<keyword evidence="2" id="KW-1185">Reference proteome</keyword>
<protein>
    <submittedName>
        <fullName evidence="1">Uncharacterized protein</fullName>
    </submittedName>
</protein>
<evidence type="ECO:0000313" key="1">
    <source>
        <dbReference type="EMBL" id="MBC3886686.1"/>
    </source>
</evidence>